<evidence type="ECO:0000256" key="3">
    <source>
        <dbReference type="ARBA" id="ARBA00005189"/>
    </source>
</evidence>
<comment type="pathway">
    <text evidence="3">Lipid metabolism.</text>
</comment>
<evidence type="ECO:0000256" key="9">
    <source>
        <dbReference type="RuleBase" id="RU361267"/>
    </source>
</evidence>
<evidence type="ECO:0000256" key="5">
    <source>
        <dbReference type="ARBA" id="ARBA00013211"/>
    </source>
</evidence>
<comment type="catalytic activity">
    <reaction evidence="1 9">
        <text>a 1-acyl-sn-glycero-3-phosphate + an acyl-CoA = a 1,2-diacyl-sn-glycero-3-phosphate + CoA</text>
        <dbReference type="Rhea" id="RHEA:19709"/>
        <dbReference type="ChEBI" id="CHEBI:57287"/>
        <dbReference type="ChEBI" id="CHEBI:57970"/>
        <dbReference type="ChEBI" id="CHEBI:58342"/>
        <dbReference type="ChEBI" id="CHEBI:58608"/>
        <dbReference type="EC" id="2.3.1.51"/>
    </reaction>
</comment>
<dbReference type="GO" id="GO:0016020">
    <property type="term" value="C:membrane"/>
    <property type="evidence" value="ECO:0007669"/>
    <property type="project" value="InterPro"/>
</dbReference>
<evidence type="ECO:0000256" key="4">
    <source>
        <dbReference type="ARBA" id="ARBA00008655"/>
    </source>
</evidence>
<keyword evidence="9" id="KW-0443">Lipid metabolism</keyword>
<reference evidence="12 13" key="1">
    <citation type="submission" date="2016-09" db="EMBL/GenBank/DDBJ databases">
        <authorList>
            <person name="Capua I."/>
            <person name="De Benedictis P."/>
            <person name="Joannis T."/>
            <person name="Lombin L.H."/>
            <person name="Cattoli G."/>
        </authorList>
    </citation>
    <scope>NUCLEOTIDE SEQUENCE [LARGE SCALE GENOMIC DNA]</scope>
    <source>
        <strain evidence="12 13">A7P-90m</strain>
    </source>
</reference>
<dbReference type="CDD" id="cd07989">
    <property type="entry name" value="LPLAT_AGPAT-like"/>
    <property type="match status" value="1"/>
</dbReference>
<evidence type="ECO:0000259" key="11">
    <source>
        <dbReference type="SMART" id="SM00563"/>
    </source>
</evidence>
<comment type="pathway">
    <text evidence="2">Phospholipid metabolism; CDP-diacylglycerol biosynthesis; CDP-diacylglycerol from sn-glycerol 3-phosphate: step 2/3.</text>
</comment>
<accession>A0A1G6I3I6</accession>
<dbReference type="Proteomes" id="UP000199452">
    <property type="component" value="Unassembled WGS sequence"/>
</dbReference>
<evidence type="ECO:0000256" key="6">
    <source>
        <dbReference type="ARBA" id="ARBA00016139"/>
    </source>
</evidence>
<dbReference type="EMBL" id="FMYP01000014">
    <property type="protein sequence ID" value="SDC00968.1"/>
    <property type="molecule type" value="Genomic_DNA"/>
</dbReference>
<dbReference type="PANTHER" id="PTHR10434:SF11">
    <property type="entry name" value="1-ACYL-SN-GLYCEROL-3-PHOSPHATE ACYLTRANSFERASE"/>
    <property type="match status" value="1"/>
</dbReference>
<dbReference type="PANTHER" id="PTHR10434">
    <property type="entry name" value="1-ACYL-SN-GLYCEROL-3-PHOSPHATE ACYLTRANSFERASE"/>
    <property type="match status" value="1"/>
</dbReference>
<keyword evidence="10" id="KW-1133">Transmembrane helix</keyword>
<evidence type="ECO:0000256" key="8">
    <source>
        <dbReference type="ARBA" id="ARBA00023315"/>
    </source>
</evidence>
<dbReference type="EC" id="2.3.1.51" evidence="5 9"/>
<dbReference type="STRING" id="1640674.SAMN05216323_101443"/>
<evidence type="ECO:0000256" key="7">
    <source>
        <dbReference type="ARBA" id="ARBA00022679"/>
    </source>
</evidence>
<keyword evidence="7 9" id="KW-0808">Transferase</keyword>
<dbReference type="GO" id="GO:0006654">
    <property type="term" value="P:phosphatidic acid biosynthetic process"/>
    <property type="evidence" value="ECO:0007669"/>
    <property type="project" value="TreeGrafter"/>
</dbReference>
<dbReference type="RefSeq" id="WP_092436737.1">
    <property type="nucleotide sequence ID" value="NZ_FMYP01000014.1"/>
</dbReference>
<proteinExistence type="inferred from homology"/>
<keyword evidence="8 9" id="KW-0012">Acyltransferase</keyword>
<keyword evidence="10" id="KW-0812">Transmembrane</keyword>
<keyword evidence="13" id="KW-1185">Reference proteome</keyword>
<dbReference type="InterPro" id="IPR004552">
    <property type="entry name" value="AGP_acyltrans"/>
</dbReference>
<keyword evidence="9" id="KW-1208">Phospholipid metabolism</keyword>
<keyword evidence="10" id="KW-0472">Membrane</keyword>
<dbReference type="GO" id="GO:0003841">
    <property type="term" value="F:1-acylglycerol-3-phosphate O-acyltransferase activity"/>
    <property type="evidence" value="ECO:0007669"/>
    <property type="project" value="UniProtKB-UniRule"/>
</dbReference>
<evidence type="ECO:0000256" key="2">
    <source>
        <dbReference type="ARBA" id="ARBA00004728"/>
    </source>
</evidence>
<feature type="domain" description="Phospholipid/glycerol acyltransferase" evidence="11">
    <location>
        <begin position="77"/>
        <end position="190"/>
    </location>
</feature>
<dbReference type="InterPro" id="IPR002123">
    <property type="entry name" value="Plipid/glycerol_acylTrfase"/>
</dbReference>
<feature type="transmembrane region" description="Helical" evidence="10">
    <location>
        <begin position="6"/>
        <end position="32"/>
    </location>
</feature>
<dbReference type="NCBIfam" id="TIGR00530">
    <property type="entry name" value="AGP_acyltrn"/>
    <property type="match status" value="1"/>
</dbReference>
<evidence type="ECO:0000256" key="1">
    <source>
        <dbReference type="ARBA" id="ARBA00001141"/>
    </source>
</evidence>
<sequence length="249" mass="28616">MFKSSVLFLIWVLVAVHCFVFFMFIMVPMWILTAPFDKKLRITQRLSAWWALSYIYWNPNWSVTITGEENIEKGRTYVVVVNHQSALDIALLYRIPVNFRWVAKAELMRVPFIGWNLVLNRHVMIARGNATSARHMIDRCVKTLNGGVSMMIFPEGTRSKNGRITRFKEGAFVIARDANVAILPVLVEGTSDALPRDGYKVKARQHFTIRILPVVEQATLAHLTTNEVAAHFQKEFVALHQPMRPELYS</sequence>
<dbReference type="OrthoDB" id="9803035at2"/>
<dbReference type="AlphaFoldDB" id="A0A1G6I3I6"/>
<dbReference type="Pfam" id="PF01553">
    <property type="entry name" value="Acyltransferase"/>
    <property type="match status" value="1"/>
</dbReference>
<evidence type="ECO:0000256" key="10">
    <source>
        <dbReference type="SAM" id="Phobius"/>
    </source>
</evidence>
<comment type="similarity">
    <text evidence="4 9">Belongs to the 1-acyl-sn-glycerol-3-phosphate acyltransferase family.</text>
</comment>
<keyword evidence="9" id="KW-0444">Lipid biosynthesis</keyword>
<evidence type="ECO:0000313" key="13">
    <source>
        <dbReference type="Proteomes" id="UP000199452"/>
    </source>
</evidence>
<dbReference type="SMART" id="SM00563">
    <property type="entry name" value="PlsC"/>
    <property type="match status" value="1"/>
</dbReference>
<dbReference type="SUPFAM" id="SSF69593">
    <property type="entry name" value="Glycerol-3-phosphate (1)-acyltransferase"/>
    <property type="match status" value="1"/>
</dbReference>
<gene>
    <name evidence="12" type="ORF">SAMN05216323_101443</name>
</gene>
<protein>
    <recommendedName>
        <fullName evidence="6 9">1-acyl-sn-glycerol-3-phosphate acyltransferase</fullName>
        <ecNumber evidence="5 9">2.3.1.51</ecNumber>
    </recommendedName>
</protein>
<name>A0A1G6I3I6_9BACT</name>
<keyword evidence="9" id="KW-0594">Phospholipid biosynthesis</keyword>
<comment type="domain">
    <text evidence="9">The HXXXXD motif is essential for acyltransferase activity and may constitute the binding site for the phosphate moiety of the glycerol-3-phosphate.</text>
</comment>
<evidence type="ECO:0000313" key="12">
    <source>
        <dbReference type="EMBL" id="SDC00968.1"/>
    </source>
</evidence>
<organism evidence="12 13">
    <name type="scientific">Williamwhitmania taraxaci</name>
    <dbReference type="NCBI Taxonomy" id="1640674"/>
    <lineage>
        <taxon>Bacteria</taxon>
        <taxon>Pseudomonadati</taxon>
        <taxon>Bacteroidota</taxon>
        <taxon>Bacteroidia</taxon>
        <taxon>Bacteroidales</taxon>
        <taxon>Williamwhitmaniaceae</taxon>
        <taxon>Williamwhitmania</taxon>
    </lineage>
</organism>